<dbReference type="GO" id="GO:0051301">
    <property type="term" value="P:cell division"/>
    <property type="evidence" value="ECO:0007669"/>
    <property type="project" value="UniProtKB-KW"/>
</dbReference>
<dbReference type="EMBL" id="SDWJ01000001">
    <property type="protein sequence ID" value="MVZ96758.1"/>
    <property type="molecule type" value="Genomic_DNA"/>
</dbReference>
<evidence type="ECO:0000313" key="1">
    <source>
        <dbReference type="EMBL" id="MVZ96758.1"/>
    </source>
</evidence>
<comment type="caution">
    <text evidence="1">The sequence shown here is derived from an EMBL/GenBank/DDBJ whole genome shotgun (WGS) entry which is preliminary data.</text>
</comment>
<evidence type="ECO:0000313" key="2">
    <source>
        <dbReference type="Proteomes" id="UP000471147"/>
    </source>
</evidence>
<dbReference type="InterPro" id="IPR036192">
    <property type="entry name" value="Cell_div_ZapA-like_sf"/>
</dbReference>
<dbReference type="InterPro" id="IPR042233">
    <property type="entry name" value="Cell_div_ZapA_N"/>
</dbReference>
<organism evidence="1 2">
    <name type="scientific">Sphingorhabdus profundilacus</name>
    <dbReference type="NCBI Taxonomy" id="2509718"/>
    <lineage>
        <taxon>Bacteria</taxon>
        <taxon>Pseudomonadati</taxon>
        <taxon>Pseudomonadota</taxon>
        <taxon>Alphaproteobacteria</taxon>
        <taxon>Sphingomonadales</taxon>
        <taxon>Sphingomonadaceae</taxon>
        <taxon>Sphingorhabdus</taxon>
    </lineage>
</organism>
<accession>A0A6I4M2N4</accession>
<dbReference type="Proteomes" id="UP000471147">
    <property type="component" value="Unassembled WGS sequence"/>
</dbReference>
<dbReference type="InterPro" id="IPR007838">
    <property type="entry name" value="Cell_div_ZapA-like"/>
</dbReference>
<dbReference type="RefSeq" id="WP_160352710.1">
    <property type="nucleotide sequence ID" value="NZ_SDWJ01000001.1"/>
</dbReference>
<reference evidence="1 2" key="1">
    <citation type="submission" date="2019-01" db="EMBL/GenBank/DDBJ databases">
        <title>Sphingorhabdus lacus sp.nov., isolated from an oligotrophic freshwater lake.</title>
        <authorList>
            <person name="Park M."/>
        </authorList>
    </citation>
    <scope>NUCLEOTIDE SEQUENCE [LARGE SCALE GENOMIC DNA]</scope>
    <source>
        <strain evidence="1 2">IMCC26285</strain>
    </source>
</reference>
<keyword evidence="1" id="KW-0132">Cell division</keyword>
<protein>
    <submittedName>
        <fullName evidence="1">Cell division protein ZapA</fullName>
    </submittedName>
</protein>
<name>A0A6I4M2N4_9SPHN</name>
<dbReference type="OrthoDB" id="9797575at2"/>
<dbReference type="Pfam" id="PF05164">
    <property type="entry name" value="ZapA"/>
    <property type="match status" value="1"/>
</dbReference>
<gene>
    <name evidence="1" type="ORF">EUU23_03455</name>
</gene>
<dbReference type="SUPFAM" id="SSF102829">
    <property type="entry name" value="Cell division protein ZapA-like"/>
    <property type="match status" value="1"/>
</dbReference>
<dbReference type="Gene3D" id="3.30.160.880">
    <property type="entry name" value="Cell division protein ZapA protomer, N-terminal domain"/>
    <property type="match status" value="1"/>
</dbReference>
<sequence>MADVRLLIAGREYIVTCKDGEESRLHTLGAMVDEMAREAGGSSGGLNESRLLLFSALLLADKLHDSKNGSVNGGTTAQANDDPALAQALVALEKLAGRIESLADRLEE</sequence>
<keyword evidence="2" id="KW-1185">Reference proteome</keyword>
<keyword evidence="1" id="KW-0131">Cell cycle</keyword>
<proteinExistence type="predicted"/>
<dbReference type="AlphaFoldDB" id="A0A6I4M2N4"/>